<accession>Q9FSQ8</accession>
<sequence length="201" mass="22079">MAPPPQAGGAPTRASRRCGPGVAPPRAVSLWSCPVRAAAAAADGAQRLSASSEAEMPSFALSFGYHAWYLGIRPWYQLNTRVSGTRCGTRYQVVLGTKYQLVPWYQVPGRNHLKYLDTGISQYPTDTKAFAPCNPARRPHVPHRPNGGRAGRVIATRTMVADDKATRTHARMQLDSWSCSASVVYRHVYIRQGLMDADRAR</sequence>
<feature type="region of interest" description="Disordered" evidence="1">
    <location>
        <begin position="1"/>
        <end position="21"/>
    </location>
</feature>
<evidence type="ECO:0000256" key="1">
    <source>
        <dbReference type="SAM" id="MobiDB-lite"/>
    </source>
</evidence>
<name>Q9FSQ8_ORYSA</name>
<proteinExistence type="predicted"/>
<evidence type="ECO:0000313" key="2">
    <source>
        <dbReference type="EMBL" id="CAC09459.2"/>
    </source>
</evidence>
<dbReference type="EMBL" id="AL442112">
    <property type="protein sequence ID" value="CAC09459.2"/>
    <property type="molecule type" value="Genomic_DNA"/>
</dbReference>
<dbReference type="AlphaFoldDB" id="Q9FSQ8"/>
<organism evidence="2">
    <name type="scientific">Oryza sativa</name>
    <name type="common">Rice</name>
    <dbReference type="NCBI Taxonomy" id="4530"/>
    <lineage>
        <taxon>Eukaryota</taxon>
        <taxon>Viridiplantae</taxon>
        <taxon>Streptophyta</taxon>
        <taxon>Embryophyta</taxon>
        <taxon>Tracheophyta</taxon>
        <taxon>Spermatophyta</taxon>
        <taxon>Magnoliopsida</taxon>
        <taxon>Liliopsida</taxon>
        <taxon>Poales</taxon>
        <taxon>Poaceae</taxon>
        <taxon>BOP clade</taxon>
        <taxon>Oryzoideae</taxon>
        <taxon>Oryzeae</taxon>
        <taxon>Oryzinae</taxon>
        <taxon>Oryza</taxon>
    </lineage>
</organism>
<protein>
    <submittedName>
        <fullName evidence="2">H0423H10.5 protein</fullName>
    </submittedName>
</protein>
<reference evidence="2" key="1">
    <citation type="journal article" date="2002" name="Nature">
        <title>Sequence and analysis of rice chromosome 4.</title>
        <authorList>
            <person name="Feng Q."/>
            <person name="Zhang Y."/>
            <person name="Hao P."/>
            <person name="Wang S."/>
            <person name="Fu G."/>
            <person name="Huang Y."/>
            <person name="Li Y."/>
            <person name="Zhu J."/>
            <person name="Liu Y."/>
            <person name="Hu X."/>
            <person name="Jia P."/>
            <person name="Zhang Y."/>
            <person name="Zhao Q."/>
            <person name="Ying K."/>
            <person name="Yu S."/>
            <person name="Tang Y."/>
            <person name="Weng Q."/>
            <person name="Zhang L."/>
            <person name="Lu Y."/>
            <person name="Mu J."/>
            <person name="Lu Y."/>
            <person name="Zhang L.S."/>
            <person name="Yu Z."/>
            <person name="Fan D."/>
            <person name="Liu X."/>
            <person name="Lu T."/>
            <person name="Li C."/>
            <person name="Wu Y."/>
            <person name="Sun T."/>
            <person name="Lei H."/>
            <person name="Li T."/>
            <person name="Hu H."/>
            <person name="Guan J."/>
            <person name="Wu M."/>
            <person name="Zhang R."/>
            <person name="Zhou B."/>
            <person name="Chen Z."/>
            <person name="Chen L."/>
            <person name="Jin Z."/>
            <person name="Wang R."/>
            <person name="Yin H."/>
            <person name="Cai Z."/>
            <person name="Ren S."/>
            <person name="Lv G."/>
            <person name="Gu W."/>
            <person name="Zhu G."/>
            <person name="Tu Y."/>
            <person name="Jia J."/>
            <person name="Zhang Y."/>
            <person name="Chen J."/>
            <person name="Kang H."/>
            <person name="Chen X."/>
            <person name="Shao C."/>
            <person name="Sun Y."/>
            <person name="Hu Q."/>
            <person name="Zhang X."/>
            <person name="Zhang W."/>
            <person name="Wang L."/>
            <person name="Ding C."/>
            <person name="Sheng H."/>
            <person name="Gu J."/>
            <person name="Chen S."/>
            <person name="Ni L."/>
            <person name="Zhu F."/>
            <person name="Chen W."/>
            <person name="Lan L."/>
            <person name="Lai Y."/>
            <person name="Cheng Z."/>
            <person name="Gu M."/>
            <person name="Jiang J."/>
            <person name="Li J."/>
            <person name="Hong G."/>
            <person name="Xue Y."/>
            <person name="Han B."/>
        </authorList>
    </citation>
    <scope>NUCLEOTIDE SEQUENCE</scope>
</reference>
<gene>
    <name evidence="2" type="primary">H0423H10.5</name>
</gene>